<protein>
    <submittedName>
        <fullName evidence="2">RNA-directed DNA polymerase, eukaryota, reverse transcriptase zinc-binding domain protein</fullName>
    </submittedName>
</protein>
<dbReference type="SUPFAM" id="SSF56672">
    <property type="entry name" value="DNA/RNA polymerases"/>
    <property type="match status" value="1"/>
</dbReference>
<feature type="domain" description="Reverse transcriptase" evidence="1">
    <location>
        <begin position="1"/>
        <end position="225"/>
    </location>
</feature>
<evidence type="ECO:0000313" key="2">
    <source>
        <dbReference type="EMBL" id="GJT17179.1"/>
    </source>
</evidence>
<dbReference type="Proteomes" id="UP001151760">
    <property type="component" value="Unassembled WGS sequence"/>
</dbReference>
<accession>A0ABQ5BSE6</accession>
<reference evidence="2" key="1">
    <citation type="journal article" date="2022" name="Int. J. Mol. Sci.">
        <title>Draft Genome of Tanacetum Coccineum: Genomic Comparison of Closely Related Tanacetum-Family Plants.</title>
        <authorList>
            <person name="Yamashiro T."/>
            <person name="Shiraishi A."/>
            <person name="Nakayama K."/>
            <person name="Satake H."/>
        </authorList>
    </citation>
    <scope>NUCLEOTIDE SEQUENCE</scope>
</reference>
<dbReference type="PANTHER" id="PTHR33116">
    <property type="entry name" value="REVERSE TRANSCRIPTASE ZINC-BINDING DOMAIN-CONTAINING PROTEIN-RELATED-RELATED"/>
    <property type="match status" value="1"/>
</dbReference>
<sequence length="456" mass="51443">MVIGSCISPEQSAFIKGRNILDGPLILNEVMNWYRKRKEKLMIFKVDFDKAFDSLRWDFLDTVMDKLGFGSRWRSWIKGCFVNARSSILVNGSPTPEFVISKGLRQGDPLSPFLFILAIEGLHAFICKAERISIYNGASIGKDNMRVSHLIYADDVIFMGHWSRTNAHNLLCILRCFFLVFGLKINVHKSSLLGVCVSEEDILDMANIIGCGAAKLPMKYLGVPVGSRLLSVGGRLSLIKSILGSLPMYFMSFYLMPASIRSKLESMRNNFFIGSELGEKKMAWVSWKKCLASKKSGGLGIGSIYALNVGLLFKWIWRFLHNHSDLLVKVIKGIYGYNGGIFDEHLHRSSQSPWSGILSLVKSIKQKRINLLSLCNRKLGNGGSTQFWNDIWCGNQARIYMLENDKGCNVVNRLSTLDRSSFLRRNPRGGVEDSQFSELRLLIEPVVLTSQKDSWL</sequence>
<gene>
    <name evidence="2" type="ORF">Tco_0875885</name>
</gene>
<dbReference type="GO" id="GO:0003964">
    <property type="term" value="F:RNA-directed DNA polymerase activity"/>
    <property type="evidence" value="ECO:0007669"/>
    <property type="project" value="UniProtKB-KW"/>
</dbReference>
<dbReference type="InterPro" id="IPR000477">
    <property type="entry name" value="RT_dom"/>
</dbReference>
<keyword evidence="2" id="KW-0695">RNA-directed DNA polymerase</keyword>
<evidence type="ECO:0000259" key="1">
    <source>
        <dbReference type="PROSITE" id="PS50878"/>
    </source>
</evidence>
<reference evidence="2" key="2">
    <citation type="submission" date="2022-01" db="EMBL/GenBank/DDBJ databases">
        <authorList>
            <person name="Yamashiro T."/>
            <person name="Shiraishi A."/>
            <person name="Satake H."/>
            <person name="Nakayama K."/>
        </authorList>
    </citation>
    <scope>NUCLEOTIDE SEQUENCE</scope>
</reference>
<dbReference type="PROSITE" id="PS50878">
    <property type="entry name" value="RT_POL"/>
    <property type="match status" value="1"/>
</dbReference>
<keyword evidence="2" id="KW-0548">Nucleotidyltransferase</keyword>
<evidence type="ECO:0000313" key="3">
    <source>
        <dbReference type="Proteomes" id="UP001151760"/>
    </source>
</evidence>
<keyword evidence="3" id="KW-1185">Reference proteome</keyword>
<dbReference type="CDD" id="cd01650">
    <property type="entry name" value="RT_nLTR_like"/>
    <property type="match status" value="1"/>
</dbReference>
<name>A0ABQ5BSE6_9ASTR</name>
<dbReference type="Pfam" id="PF00078">
    <property type="entry name" value="RVT_1"/>
    <property type="match status" value="1"/>
</dbReference>
<keyword evidence="2" id="KW-0808">Transferase</keyword>
<dbReference type="InterPro" id="IPR043502">
    <property type="entry name" value="DNA/RNA_pol_sf"/>
</dbReference>
<dbReference type="EMBL" id="BQNB010013535">
    <property type="protein sequence ID" value="GJT17179.1"/>
    <property type="molecule type" value="Genomic_DNA"/>
</dbReference>
<organism evidence="2 3">
    <name type="scientific">Tanacetum coccineum</name>
    <dbReference type="NCBI Taxonomy" id="301880"/>
    <lineage>
        <taxon>Eukaryota</taxon>
        <taxon>Viridiplantae</taxon>
        <taxon>Streptophyta</taxon>
        <taxon>Embryophyta</taxon>
        <taxon>Tracheophyta</taxon>
        <taxon>Spermatophyta</taxon>
        <taxon>Magnoliopsida</taxon>
        <taxon>eudicotyledons</taxon>
        <taxon>Gunneridae</taxon>
        <taxon>Pentapetalae</taxon>
        <taxon>asterids</taxon>
        <taxon>campanulids</taxon>
        <taxon>Asterales</taxon>
        <taxon>Asteraceae</taxon>
        <taxon>Asteroideae</taxon>
        <taxon>Anthemideae</taxon>
        <taxon>Anthemidinae</taxon>
        <taxon>Tanacetum</taxon>
    </lineage>
</organism>
<comment type="caution">
    <text evidence="2">The sequence shown here is derived from an EMBL/GenBank/DDBJ whole genome shotgun (WGS) entry which is preliminary data.</text>
</comment>
<dbReference type="PANTHER" id="PTHR33116:SF81">
    <property type="entry name" value="RNA-DIRECTED DNA POLYMERASE"/>
    <property type="match status" value="1"/>
</dbReference>
<proteinExistence type="predicted"/>